<accession>A0A0C9RGQ3</accession>
<gene>
    <name evidence="2" type="ORF">g.61943</name>
</gene>
<dbReference type="EMBL" id="GBYB01012312">
    <property type="protein sequence ID" value="JAG82079.1"/>
    <property type="molecule type" value="Transcribed_RNA"/>
</dbReference>
<feature type="region of interest" description="Disordered" evidence="1">
    <location>
        <begin position="60"/>
        <end position="219"/>
    </location>
</feature>
<feature type="compositionally biased region" description="Polar residues" evidence="1">
    <location>
        <begin position="96"/>
        <end position="107"/>
    </location>
</feature>
<name>A0A0C9RGQ3_9HYME</name>
<organism evidence="2">
    <name type="scientific">Fopius arisanus</name>
    <dbReference type="NCBI Taxonomy" id="64838"/>
    <lineage>
        <taxon>Eukaryota</taxon>
        <taxon>Metazoa</taxon>
        <taxon>Ecdysozoa</taxon>
        <taxon>Arthropoda</taxon>
        <taxon>Hexapoda</taxon>
        <taxon>Insecta</taxon>
        <taxon>Pterygota</taxon>
        <taxon>Neoptera</taxon>
        <taxon>Endopterygota</taxon>
        <taxon>Hymenoptera</taxon>
        <taxon>Apocrita</taxon>
        <taxon>Ichneumonoidea</taxon>
        <taxon>Braconidae</taxon>
        <taxon>Opiinae</taxon>
        <taxon>Fopius</taxon>
    </lineage>
</organism>
<evidence type="ECO:0000256" key="1">
    <source>
        <dbReference type="SAM" id="MobiDB-lite"/>
    </source>
</evidence>
<dbReference type="AlphaFoldDB" id="A0A0C9RGQ3"/>
<proteinExistence type="predicted"/>
<feature type="compositionally biased region" description="Basic and acidic residues" evidence="1">
    <location>
        <begin position="199"/>
        <end position="208"/>
    </location>
</feature>
<sequence>MGGNNSTMKSSAPPMIGAKTRASEESRAEEMKRELSALNLYEGGMTMKEMYHMLTAVKDSMKNPGDMSRENSMATEMISTPPAEPPSQKPARSSRDSSSPELTSAYFSTRVRPTTKKPEEEDLDDSPECTRMSPTIGALHILSPSPPRLGTLSTAPAAVPPLQSTTNIPKKNPEYSEAAAVENRDLEDRSSGLQNCGRSLEESPEKPKLKASRGLSRGE</sequence>
<feature type="compositionally biased region" description="Basic and acidic residues" evidence="1">
    <location>
        <begin position="21"/>
        <end position="32"/>
    </location>
</feature>
<evidence type="ECO:0000313" key="2">
    <source>
        <dbReference type="EMBL" id="JAG82079.1"/>
    </source>
</evidence>
<protein>
    <submittedName>
        <fullName evidence="2">Uncharacterized protein</fullName>
    </submittedName>
</protein>
<feature type="compositionally biased region" description="Polar residues" evidence="1">
    <location>
        <begin position="1"/>
        <end position="10"/>
    </location>
</feature>
<reference evidence="2" key="1">
    <citation type="submission" date="2015-01" db="EMBL/GenBank/DDBJ databases">
        <title>Transcriptome Assembly of Fopius arisanus.</title>
        <authorList>
            <person name="Geib S."/>
        </authorList>
    </citation>
    <scope>NUCLEOTIDE SEQUENCE</scope>
</reference>
<feature type="region of interest" description="Disordered" evidence="1">
    <location>
        <begin position="1"/>
        <end position="32"/>
    </location>
</feature>